<dbReference type="Gene3D" id="2.170.16.10">
    <property type="entry name" value="Hedgehog/Intein (Hint) domain"/>
    <property type="match status" value="1"/>
</dbReference>
<dbReference type="Pfam" id="PF13403">
    <property type="entry name" value="Hint_2"/>
    <property type="match status" value="1"/>
</dbReference>
<keyword evidence="2" id="KW-0964">Secreted</keyword>
<name>A0A285SLS0_9RHOB</name>
<dbReference type="InterPro" id="IPR001343">
    <property type="entry name" value="Hemolysn_Ca-bd"/>
</dbReference>
<dbReference type="RefSeq" id="WP_097070148.1">
    <property type="nucleotide sequence ID" value="NZ_OBMT01000007.1"/>
</dbReference>
<evidence type="ECO:0000313" key="4">
    <source>
        <dbReference type="EMBL" id="SOC08656.1"/>
    </source>
</evidence>
<dbReference type="InterPro" id="IPR036844">
    <property type="entry name" value="Hint_dom_sf"/>
</dbReference>
<dbReference type="Gene3D" id="2.150.10.10">
    <property type="entry name" value="Serralysin-like metalloprotease, C-terminal"/>
    <property type="match status" value="5"/>
</dbReference>
<evidence type="ECO:0000256" key="2">
    <source>
        <dbReference type="ARBA" id="ARBA00022525"/>
    </source>
</evidence>
<dbReference type="AlphaFoldDB" id="A0A285SLS0"/>
<dbReference type="PROSITE" id="PS00330">
    <property type="entry name" value="HEMOLYSIN_CALCIUM"/>
    <property type="match status" value="8"/>
</dbReference>
<gene>
    <name evidence="4" type="ORF">SAMN05877831_1073</name>
</gene>
<dbReference type="PRINTS" id="PR00313">
    <property type="entry name" value="CABNDNGRPT"/>
</dbReference>
<evidence type="ECO:0000259" key="3">
    <source>
        <dbReference type="Pfam" id="PF13403"/>
    </source>
</evidence>
<organism evidence="4 5">
    <name type="scientific">Rhodobacter maris</name>
    <dbReference type="NCBI Taxonomy" id="446682"/>
    <lineage>
        <taxon>Bacteria</taxon>
        <taxon>Pseudomonadati</taxon>
        <taxon>Pseudomonadota</taxon>
        <taxon>Alphaproteobacteria</taxon>
        <taxon>Rhodobacterales</taxon>
        <taxon>Rhodobacter group</taxon>
        <taxon>Rhodobacter</taxon>
    </lineage>
</organism>
<dbReference type="InterPro" id="IPR018511">
    <property type="entry name" value="Hemolysin-typ_Ca-bd_CS"/>
</dbReference>
<keyword evidence="5" id="KW-1185">Reference proteome</keyword>
<dbReference type="PANTHER" id="PTHR38340">
    <property type="entry name" value="S-LAYER PROTEIN"/>
    <property type="match status" value="1"/>
</dbReference>
<sequence>MTVYTFQGYSISEYTGASPAIGSTFHIRSDFDAATDAITFTITDDDSTLAGSRWGTYDTTQQTGTVTDASGTQLYSGTLRVGWRATFVLPDGSTVHVWDVWTGATDGYPIGLISDGELPPGVTFQIGAYDEATTAATWPSYSTIHTPTADPDLDNTVTGGTLSDSLYGGAGDDTVLGGAGNDTVRLGDGNDVFGDYASETGNDLVYGGAGDDLLIGGPGNDTLYGDEGNDTLSGGTGSDCLFGGAGADEFIVTNGHDHETIDGGTEHDSIWFSDYSGATYTVSVTYSGTGTGSYSFSSGTDSGIFTSIEGIGGTSYNDTLNAAADAGGVYLGGGAGNDVIIGGSGADTLEGGTGNDSITGGAGNDLISGGKGANTLAGGLGDDTFRVYDSNGAGTVIQGDGGTDTIEFYVDSGATTGTFVVYSGAGALSYWVWPAPFTLQGTATGIEGIVGTQYADWIDAATYDNTTTSTYATGAGNDSVYGGSAAETVWLGEGNDIAYGNGGNDAIYGEAGDDTLSGGSGADTLDGGAGNDLFEVWAGNGSATITGGTGTDTLKFLGDAGTGVTLTSTAPDTFSYSYGTASGIVSGVEAISGTSYGDTIDASAAGGAITLAGGAGNDVLTGGAGADRLDGGTGNDLLTGGAGDDLFVSGTGADTLGLADGSGQDTVSDFDLTGADSGHASDQLDVSDLTNKLGDPVNWSDVTVSDTAGDGTGDAILLFPNGESLTLTGISPAQVSGKFALHAIGIPCFLSGTLIATPAGPVPIERLRAGDRVTTRDGAPETILWVGQRHVGAARLRADPASRPIEIRIGALGNTRPLRVSGQHGVLLRTEAGERLARARHLLLSGWDGVRQIEDGRGARYYHLLLARHALVGAEGLWAESFWPGPIGCTSFGAGALRDLLAACPALAPALLGGARVESVYAPRVRPMLRRRDVMAENCARWAAATRARHMPAQEA</sequence>
<dbReference type="InterPro" id="IPR011049">
    <property type="entry name" value="Serralysin-like_metalloprot_C"/>
</dbReference>
<dbReference type="GO" id="GO:0005509">
    <property type="term" value="F:calcium ion binding"/>
    <property type="evidence" value="ECO:0007669"/>
    <property type="project" value="InterPro"/>
</dbReference>
<reference evidence="5" key="1">
    <citation type="submission" date="2017-08" db="EMBL/GenBank/DDBJ databases">
        <authorList>
            <person name="Varghese N."/>
            <person name="Submissions S."/>
        </authorList>
    </citation>
    <scope>NUCLEOTIDE SEQUENCE [LARGE SCALE GENOMIC DNA]</scope>
    <source>
        <strain evidence="5">JA276</strain>
    </source>
</reference>
<accession>A0A285SLS0</accession>
<proteinExistence type="predicted"/>
<dbReference type="SUPFAM" id="SSF51294">
    <property type="entry name" value="Hedgehog/intein (Hint) domain"/>
    <property type="match status" value="1"/>
</dbReference>
<dbReference type="InterPro" id="IPR028992">
    <property type="entry name" value="Hedgehog/Intein_dom"/>
</dbReference>
<dbReference type="SUPFAM" id="SSF51120">
    <property type="entry name" value="beta-Roll"/>
    <property type="match status" value="4"/>
</dbReference>
<dbReference type="OrthoDB" id="6305173at2"/>
<dbReference type="Proteomes" id="UP000219111">
    <property type="component" value="Unassembled WGS sequence"/>
</dbReference>
<evidence type="ECO:0000256" key="1">
    <source>
        <dbReference type="ARBA" id="ARBA00004613"/>
    </source>
</evidence>
<dbReference type="EMBL" id="OBMT01000007">
    <property type="protein sequence ID" value="SOC08656.1"/>
    <property type="molecule type" value="Genomic_DNA"/>
</dbReference>
<comment type="subcellular location">
    <subcellularLocation>
        <location evidence="1">Secreted</location>
    </subcellularLocation>
</comment>
<dbReference type="PANTHER" id="PTHR38340:SF1">
    <property type="entry name" value="S-LAYER PROTEIN"/>
    <property type="match status" value="1"/>
</dbReference>
<dbReference type="GO" id="GO:0005576">
    <property type="term" value="C:extracellular region"/>
    <property type="evidence" value="ECO:0007669"/>
    <property type="project" value="UniProtKB-SubCell"/>
</dbReference>
<evidence type="ECO:0000313" key="5">
    <source>
        <dbReference type="Proteomes" id="UP000219111"/>
    </source>
</evidence>
<protein>
    <submittedName>
        <fullName evidence="4">Ca2+-binding RTX toxin-like protein</fullName>
    </submittedName>
</protein>
<feature type="domain" description="Hedgehog/Intein (Hint)" evidence="3">
    <location>
        <begin position="747"/>
        <end position="885"/>
    </location>
</feature>
<dbReference type="Pfam" id="PF00353">
    <property type="entry name" value="HemolysinCabind"/>
    <property type="match status" value="7"/>
</dbReference>
<dbReference type="InterPro" id="IPR050557">
    <property type="entry name" value="RTX_toxin/Mannuronan_C5-epim"/>
</dbReference>